<dbReference type="Pfam" id="PF00829">
    <property type="entry name" value="Ribosomal_L21p"/>
    <property type="match status" value="1"/>
</dbReference>
<dbReference type="PANTHER" id="PTHR21349:SF0">
    <property type="entry name" value="LARGE RIBOSOMAL SUBUNIT PROTEIN BL21M"/>
    <property type="match status" value="1"/>
</dbReference>
<dbReference type="EMBL" id="OC855177">
    <property type="protein sequence ID" value="CAD7621414.1"/>
    <property type="molecule type" value="Genomic_DNA"/>
</dbReference>
<protein>
    <recommendedName>
        <fullName evidence="2">Large ribosomal subunit protein bL21m</fullName>
    </recommendedName>
</protein>
<dbReference type="OrthoDB" id="5994at2759"/>
<evidence type="ECO:0000313" key="4">
    <source>
        <dbReference type="Proteomes" id="UP000759131"/>
    </source>
</evidence>
<evidence type="ECO:0000256" key="1">
    <source>
        <dbReference type="ARBA" id="ARBA00008563"/>
    </source>
</evidence>
<dbReference type="PANTHER" id="PTHR21349">
    <property type="entry name" value="50S RIBOSOMAL PROTEIN L21"/>
    <property type="match status" value="1"/>
</dbReference>
<dbReference type="SUPFAM" id="SSF141091">
    <property type="entry name" value="L21p-like"/>
    <property type="match status" value="1"/>
</dbReference>
<organism evidence="3">
    <name type="scientific">Medioppia subpectinata</name>
    <dbReference type="NCBI Taxonomy" id="1979941"/>
    <lineage>
        <taxon>Eukaryota</taxon>
        <taxon>Metazoa</taxon>
        <taxon>Ecdysozoa</taxon>
        <taxon>Arthropoda</taxon>
        <taxon>Chelicerata</taxon>
        <taxon>Arachnida</taxon>
        <taxon>Acari</taxon>
        <taxon>Acariformes</taxon>
        <taxon>Sarcoptiformes</taxon>
        <taxon>Oribatida</taxon>
        <taxon>Brachypylina</taxon>
        <taxon>Oppioidea</taxon>
        <taxon>Oppiidae</taxon>
        <taxon>Medioppia</taxon>
    </lineage>
</organism>
<proteinExistence type="inferred from homology"/>
<dbReference type="InterPro" id="IPR036164">
    <property type="entry name" value="bL21-like_sf"/>
</dbReference>
<evidence type="ECO:0000256" key="2">
    <source>
        <dbReference type="ARBA" id="ARBA00044129"/>
    </source>
</evidence>
<comment type="similarity">
    <text evidence="1">Belongs to the bacterial ribosomal protein bL21 family.</text>
</comment>
<sequence>MIQKQCIRSLGLSALKRSICGQSWTQWTHWRPINTGTTHQRVVTQELLKDEESDKDLTKVTELFGRVNRQIIDGNCGQNFAVIHMFGKQMVVHNNDIISFRNTIPAKAGEVIKLEKCLLVGNNSFTLIGRPVLSRDLVQIEATVLEKTMTHTYYNVFAIPRNHNFRRWRFQRYPLSMLRINRIDICHPLNQTQHVVN</sequence>
<dbReference type="GO" id="GO:0003735">
    <property type="term" value="F:structural constituent of ribosome"/>
    <property type="evidence" value="ECO:0007669"/>
    <property type="project" value="TreeGrafter"/>
</dbReference>
<dbReference type="InterPro" id="IPR028909">
    <property type="entry name" value="bL21-like"/>
</dbReference>
<name>A0A7R9PUS2_9ACAR</name>
<gene>
    <name evidence="3" type="ORF">OSB1V03_LOCUS1885</name>
</gene>
<dbReference type="GO" id="GO:0005762">
    <property type="term" value="C:mitochondrial large ribosomal subunit"/>
    <property type="evidence" value="ECO:0007669"/>
    <property type="project" value="TreeGrafter"/>
</dbReference>
<evidence type="ECO:0000313" key="3">
    <source>
        <dbReference type="EMBL" id="CAD7621414.1"/>
    </source>
</evidence>
<dbReference type="Proteomes" id="UP000759131">
    <property type="component" value="Unassembled WGS sequence"/>
</dbReference>
<dbReference type="AlphaFoldDB" id="A0A7R9PUS2"/>
<dbReference type="EMBL" id="CAJPIZ010000602">
    <property type="protein sequence ID" value="CAG2101844.1"/>
    <property type="molecule type" value="Genomic_DNA"/>
</dbReference>
<accession>A0A7R9PUS2</accession>
<reference evidence="3" key="1">
    <citation type="submission" date="2020-11" db="EMBL/GenBank/DDBJ databases">
        <authorList>
            <person name="Tran Van P."/>
        </authorList>
    </citation>
    <scope>NUCLEOTIDE SEQUENCE</scope>
</reference>
<keyword evidence="4" id="KW-1185">Reference proteome</keyword>